<evidence type="ECO:0000313" key="4">
    <source>
        <dbReference type="Proteomes" id="UP000187283"/>
    </source>
</evidence>
<organism evidence="3 4">
    <name type="scientific">Smittium culicis</name>
    <dbReference type="NCBI Taxonomy" id="133412"/>
    <lineage>
        <taxon>Eukaryota</taxon>
        <taxon>Fungi</taxon>
        <taxon>Fungi incertae sedis</taxon>
        <taxon>Zoopagomycota</taxon>
        <taxon>Kickxellomycotina</taxon>
        <taxon>Harpellomycetes</taxon>
        <taxon>Harpellales</taxon>
        <taxon>Legeriomycetaceae</taxon>
        <taxon>Smittium</taxon>
    </lineage>
</organism>
<feature type="region of interest" description="Disordered" evidence="1">
    <location>
        <begin position="428"/>
        <end position="456"/>
    </location>
</feature>
<protein>
    <recommendedName>
        <fullName evidence="2">DNA replication checkpoint mediator MRC1 domain-containing protein</fullName>
    </recommendedName>
</protein>
<dbReference type="InterPro" id="IPR018564">
    <property type="entry name" value="Repl_chkpnt_MRC1_dom"/>
</dbReference>
<accession>A0A1R1YHZ0</accession>
<dbReference type="STRING" id="133412.A0A1R1YHZ0"/>
<feature type="compositionally biased region" description="Acidic residues" evidence="1">
    <location>
        <begin position="863"/>
        <end position="876"/>
    </location>
</feature>
<dbReference type="Proteomes" id="UP000187283">
    <property type="component" value="Unassembled WGS sequence"/>
</dbReference>
<name>A0A1R1YHZ0_9FUNG</name>
<gene>
    <name evidence="3" type="ORF">AYI70_g128</name>
</gene>
<proteinExistence type="predicted"/>
<dbReference type="AlphaFoldDB" id="A0A1R1YHZ0"/>
<feature type="region of interest" description="Disordered" evidence="1">
    <location>
        <begin position="1105"/>
        <end position="1127"/>
    </location>
</feature>
<reference evidence="3 4" key="1">
    <citation type="submission" date="2017-01" db="EMBL/GenBank/DDBJ databases">
        <authorList>
            <person name="Mah S.A."/>
            <person name="Swanson W.J."/>
            <person name="Moy G.W."/>
            <person name="Vacquier V.D."/>
        </authorList>
    </citation>
    <scope>NUCLEOTIDE SEQUENCE [LARGE SCALE GENOMIC DNA]</scope>
    <source>
        <strain evidence="3 4">GSMNP</strain>
    </source>
</reference>
<dbReference type="Pfam" id="PF09444">
    <property type="entry name" value="MRC1"/>
    <property type="match status" value="1"/>
</dbReference>
<evidence type="ECO:0000256" key="1">
    <source>
        <dbReference type="SAM" id="MobiDB-lite"/>
    </source>
</evidence>
<feature type="compositionally biased region" description="Polar residues" evidence="1">
    <location>
        <begin position="428"/>
        <end position="447"/>
    </location>
</feature>
<feature type="compositionally biased region" description="Polar residues" evidence="1">
    <location>
        <begin position="359"/>
        <end position="369"/>
    </location>
</feature>
<feature type="compositionally biased region" description="Polar residues" evidence="1">
    <location>
        <begin position="682"/>
        <end position="691"/>
    </location>
</feature>
<feature type="region of interest" description="Disordered" evidence="1">
    <location>
        <begin position="126"/>
        <end position="159"/>
    </location>
</feature>
<keyword evidence="4" id="KW-1185">Reference proteome</keyword>
<feature type="compositionally biased region" description="Basic and acidic residues" evidence="1">
    <location>
        <begin position="853"/>
        <end position="862"/>
    </location>
</feature>
<feature type="domain" description="DNA replication checkpoint mediator MRC1" evidence="2">
    <location>
        <begin position="911"/>
        <end position="1036"/>
    </location>
</feature>
<feature type="compositionally biased region" description="Polar residues" evidence="1">
    <location>
        <begin position="1114"/>
        <end position="1127"/>
    </location>
</feature>
<feature type="region of interest" description="Disordered" evidence="1">
    <location>
        <begin position="621"/>
        <end position="706"/>
    </location>
</feature>
<evidence type="ECO:0000259" key="2">
    <source>
        <dbReference type="Pfam" id="PF09444"/>
    </source>
</evidence>
<dbReference type="OrthoDB" id="2130597at2759"/>
<feature type="compositionally biased region" description="Low complexity" evidence="1">
    <location>
        <begin position="135"/>
        <end position="159"/>
    </location>
</feature>
<comment type="caution">
    <text evidence="3">The sequence shown here is derived from an EMBL/GenBank/DDBJ whole genome shotgun (WGS) entry which is preliminary data.</text>
</comment>
<sequence>MIAEDISSAELSSRSTAILPKAFNHELEDSSGTDQIGTEKSTIALSDAALSHNQISHSINLDIATISKEDFSSSLSDTTKDPNTNNENITSLIGGSLLMEAREEAHMEAKDSNKLSKLIFEGFLSDDSDSDSDNENPIPNSNSNSNSNSTKSSESVNESLVENISRIHQIRQPASYPNQSDFSNEAFYQTSTLITSNSEAESRNINHSILKPRLDILSQPSVMSYGSKSLINPSVDISSNSASVSSSSHTLENFMEAQMLLNSNSSLMSNRIVDPSLISKLQNSSLSNSEEPFISIKKPTKMGKLAIEKMQQESERLLRNSSVSVDSKIEKKDFGWLSKKLASKKKASSSKNVPMPPGNSLTTGYSESLPQDFNPSALSTPTTQAVSSSFDSLGANNSKFTNKFANKVVKSFTLTDKNSVFEIELSDSESQIPVNNDVPSSETISKPSTKKSKNLDSLLSNGSKSLFLMNEESLSDLGFNKPGSKGLRNLSQALWQAVMTQNSQSETSSPKKPISHDTITIKNETDNSISHENIDAQDNIENITSSPKKNKITYSKLNQNSHSNENYEADTNKDNMPYKQRTFSLEEYDEEDIEDNFSEKEIDDSEIYNDFLSLEKSEIQNQLQTGVPEDSGSESDPEIPSQIKRPTVFKKNNILDMDSDEESDSAYPSSPKRLLQNKDTLKSNTQNTPLSNRRELKTQDSPNFLTNFGDEISGTQDSMLLTPQSTYNSSSYKNKETDNSIGFDSLSYNSNAQNSASIFKYKVTDNSNRAESDFEYDDDNISVNSEPTQEFSPTNEFPSLVNAHANGDFAPSSNAFDVLMNNKSSPQKTRRIVRRSELVAQNDENTKKSKKSRNPELSKLIENEAELGSDEEDGDDQEKKHNALNMRFSNLNWNNKNNENSDKDEIKDDEADLFYEQLDSSDEEAILRNDPMLKVDSESEGEDDNIAKEHLRHDLEADNKMVGTIIRDLTSGRLGAKSKFGSNYLLDDDEDYNDRQTRTERMLARRGLRKKLEKQEIKDANLSKIAKNPETAAFAQAALFRVSDLKNSNKSNSTIKDEDGTSIRSENSKPIIEDPDNNCDYEEVVDDWSISLLTRTNLVDFQHSSPAKSRIETQDNSNSKISTDTNSDPHLFSDLIDNDFDNNDQFISSINRDTNNTNDQAKASNLAPANSFASFSDFNDLIYSDKSDVNSPFNETPIKINNSSAVSSRVKFLLSKRKLDHSASVSNSSKKFALNST</sequence>
<dbReference type="EMBL" id="LSSN01000015">
    <property type="protein sequence ID" value="OMJ26494.1"/>
    <property type="molecule type" value="Genomic_DNA"/>
</dbReference>
<feature type="region of interest" description="Disordered" evidence="1">
    <location>
        <begin position="345"/>
        <end position="369"/>
    </location>
</feature>
<feature type="region of interest" description="Disordered" evidence="1">
    <location>
        <begin position="820"/>
        <end position="878"/>
    </location>
</feature>
<evidence type="ECO:0000313" key="3">
    <source>
        <dbReference type="EMBL" id="OMJ26494.1"/>
    </source>
</evidence>
<feature type="region of interest" description="Disordered" evidence="1">
    <location>
        <begin position="1048"/>
        <end position="1078"/>
    </location>
</feature>